<feature type="site" description="Interaction with substrate tRNA" evidence="10">
    <location>
        <position position="130"/>
    </location>
</feature>
<evidence type="ECO:0000256" key="4">
    <source>
        <dbReference type="ARBA" id="ARBA00022679"/>
    </source>
</evidence>
<evidence type="ECO:0000256" key="13">
    <source>
        <dbReference type="RuleBase" id="RU003785"/>
    </source>
</evidence>
<accession>A0ABY8WVZ3</accession>
<organism evidence="14 15">
    <name type="scientific">Candidatus Southlakia epibionticum</name>
    <dbReference type="NCBI Taxonomy" id="3043284"/>
    <lineage>
        <taxon>Bacteria</taxon>
        <taxon>Candidatus Saccharimonadota</taxon>
        <taxon>Candidatus Saccharimonadia</taxon>
        <taxon>Candidatus Saccharimonadales</taxon>
        <taxon>Candidatus Saccharimonadaceae</taxon>
        <taxon>Candidatus Southlakia</taxon>
    </lineage>
</organism>
<dbReference type="PANTHER" id="PTHR11088">
    <property type="entry name" value="TRNA DIMETHYLALLYLTRANSFERASE"/>
    <property type="match status" value="1"/>
</dbReference>
<dbReference type="RefSeq" id="WP_376754139.1">
    <property type="nucleotide sequence ID" value="NZ_CP124550.1"/>
</dbReference>
<comment type="caution">
    <text evidence="10">Lacks conserved residue(s) required for the propagation of feature annotation.</text>
</comment>
<dbReference type="EC" id="2.5.1.75" evidence="10"/>
<dbReference type="NCBIfam" id="TIGR00174">
    <property type="entry name" value="miaA"/>
    <property type="match status" value="1"/>
</dbReference>
<evidence type="ECO:0000256" key="8">
    <source>
        <dbReference type="ARBA" id="ARBA00022842"/>
    </source>
</evidence>
<dbReference type="Gene3D" id="1.10.287.890">
    <property type="entry name" value="Crystal structure of tRNA isopentenylpyrophosphate transferase (bh2366) domain"/>
    <property type="match status" value="1"/>
</dbReference>
<dbReference type="Proteomes" id="UP001177295">
    <property type="component" value="Chromosome"/>
</dbReference>
<dbReference type="SUPFAM" id="SSF52540">
    <property type="entry name" value="P-loop containing nucleoside triphosphate hydrolases"/>
    <property type="match status" value="2"/>
</dbReference>
<keyword evidence="5 10" id="KW-0819">tRNA processing</keyword>
<dbReference type="InterPro" id="IPR039657">
    <property type="entry name" value="Dimethylallyltransferase"/>
</dbReference>
<keyword evidence="6 10" id="KW-0547">Nucleotide-binding</keyword>
<evidence type="ECO:0000313" key="14">
    <source>
        <dbReference type="EMBL" id="WIO45766.1"/>
    </source>
</evidence>
<dbReference type="Pfam" id="PF01715">
    <property type="entry name" value="IPPT"/>
    <property type="match status" value="1"/>
</dbReference>
<feature type="region of interest" description="Interaction with substrate tRNA" evidence="10">
    <location>
        <begin position="41"/>
        <end position="44"/>
    </location>
</feature>
<reference evidence="14 15" key="1">
    <citation type="journal article" date="2023" name="Cell">
        <title>Genetic manipulation of Patescibacteria provides mechanistic insights into microbial dark matter and the epibiotic lifestyle.</title>
        <authorList>
            <person name="Wang Y."/>
            <person name="Gallagher L.A."/>
            <person name="Andrade P.A."/>
            <person name="Liu A."/>
            <person name="Humphreys I.R."/>
            <person name="Turkarslan S."/>
            <person name="Cutler K.J."/>
            <person name="Arrieta-Ortiz M.L."/>
            <person name="Li Y."/>
            <person name="Radey M.C."/>
            <person name="McLean J.S."/>
            <person name="Cong Q."/>
            <person name="Baker D."/>
            <person name="Baliga N.S."/>
            <person name="Peterson S.B."/>
            <person name="Mougous J.D."/>
        </authorList>
    </citation>
    <scope>NUCLEOTIDE SEQUENCE [LARGE SCALE GENOMIC DNA]</scope>
    <source>
        <strain evidence="14 15">ML1</strain>
    </source>
</reference>
<keyword evidence="15" id="KW-1185">Reference proteome</keyword>
<evidence type="ECO:0000256" key="3">
    <source>
        <dbReference type="ARBA" id="ARBA00005842"/>
    </source>
</evidence>
<comment type="function">
    <text evidence="2 10 12">Catalyzes the transfer of a dimethylallyl group onto the adenine at position 37 in tRNAs that read codons beginning with uridine, leading to the formation of N6-(dimethylallyl)adenosine (i(6)A).</text>
</comment>
<keyword evidence="7 10" id="KW-0067">ATP-binding</keyword>
<dbReference type="PANTHER" id="PTHR11088:SF60">
    <property type="entry name" value="TRNA DIMETHYLALLYLTRANSFERASE"/>
    <property type="match status" value="1"/>
</dbReference>
<evidence type="ECO:0000256" key="10">
    <source>
        <dbReference type="HAMAP-Rule" id="MF_00185"/>
    </source>
</evidence>
<feature type="binding site" evidence="10">
    <location>
        <begin position="18"/>
        <end position="23"/>
    </location>
    <ligand>
        <name>substrate</name>
    </ligand>
</feature>
<evidence type="ECO:0000256" key="11">
    <source>
        <dbReference type="RuleBase" id="RU003783"/>
    </source>
</evidence>
<dbReference type="EMBL" id="CP124550">
    <property type="protein sequence ID" value="WIO45766.1"/>
    <property type="molecule type" value="Genomic_DNA"/>
</dbReference>
<proteinExistence type="inferred from homology"/>
<comment type="catalytic activity">
    <reaction evidence="9 10 11">
        <text>adenosine(37) in tRNA + dimethylallyl diphosphate = N(6)-dimethylallyladenosine(37) in tRNA + diphosphate</text>
        <dbReference type="Rhea" id="RHEA:26482"/>
        <dbReference type="Rhea" id="RHEA-COMP:10162"/>
        <dbReference type="Rhea" id="RHEA-COMP:10375"/>
        <dbReference type="ChEBI" id="CHEBI:33019"/>
        <dbReference type="ChEBI" id="CHEBI:57623"/>
        <dbReference type="ChEBI" id="CHEBI:74411"/>
        <dbReference type="ChEBI" id="CHEBI:74415"/>
        <dbReference type="EC" id="2.5.1.75"/>
    </reaction>
</comment>
<comment type="similarity">
    <text evidence="3 10 13">Belongs to the IPP transferase family.</text>
</comment>
<keyword evidence="8 10" id="KW-0460">Magnesium</keyword>
<dbReference type="HAMAP" id="MF_00185">
    <property type="entry name" value="IPP_trans"/>
    <property type="match status" value="1"/>
</dbReference>
<name>A0ABY8WVZ3_9BACT</name>
<protein>
    <recommendedName>
        <fullName evidence="10">tRNA dimethylallyltransferase</fullName>
        <ecNumber evidence="10">2.5.1.75</ecNumber>
    </recommendedName>
    <alternativeName>
        <fullName evidence="10">Dimethylallyl diphosphate:tRNA dimethylallyltransferase</fullName>
        <shortName evidence="10">DMAPP:tRNA dimethylallyltransferase</shortName>
        <shortName evidence="10">DMATase</shortName>
    </alternativeName>
    <alternativeName>
        <fullName evidence="10">Isopentenyl-diphosphate:tRNA isopentenyltransferase</fullName>
        <shortName evidence="10">IPP transferase</shortName>
        <shortName evidence="10">IPPT</shortName>
        <shortName evidence="10">IPTase</shortName>
    </alternativeName>
</protein>
<evidence type="ECO:0000256" key="9">
    <source>
        <dbReference type="ARBA" id="ARBA00049563"/>
    </source>
</evidence>
<gene>
    <name evidence="10 14" type="primary">miaA</name>
    <name evidence="14" type="ORF">SEML1_0130</name>
</gene>
<comment type="cofactor">
    <cofactor evidence="1 10">
        <name>Mg(2+)</name>
        <dbReference type="ChEBI" id="CHEBI:18420"/>
    </cofactor>
</comment>
<evidence type="ECO:0000256" key="7">
    <source>
        <dbReference type="ARBA" id="ARBA00022840"/>
    </source>
</evidence>
<evidence type="ECO:0000256" key="12">
    <source>
        <dbReference type="RuleBase" id="RU003784"/>
    </source>
</evidence>
<dbReference type="InterPro" id="IPR027417">
    <property type="entry name" value="P-loop_NTPase"/>
</dbReference>
<evidence type="ECO:0000313" key="15">
    <source>
        <dbReference type="Proteomes" id="UP001177295"/>
    </source>
</evidence>
<evidence type="ECO:0000256" key="5">
    <source>
        <dbReference type="ARBA" id="ARBA00022694"/>
    </source>
</evidence>
<dbReference type="Gene3D" id="3.40.50.300">
    <property type="entry name" value="P-loop containing nucleotide triphosphate hydrolases"/>
    <property type="match status" value="1"/>
</dbReference>
<evidence type="ECO:0000256" key="6">
    <source>
        <dbReference type="ARBA" id="ARBA00022741"/>
    </source>
</evidence>
<evidence type="ECO:0000256" key="1">
    <source>
        <dbReference type="ARBA" id="ARBA00001946"/>
    </source>
</evidence>
<sequence length="294" mass="33352">MATRTVNEAPLVVIVGPTASGKTGLAIKVAQRFRGEIISADSRAIYRGLDIGTAKPSMKERDGVAHWGFDLVNPGERFTAADFKHYADAKITDIRLRGKVPILVGGTGLYVDSVVYDYTFTAVSNDLELRAKFEKKSLAELQNYCNKYNIKLPENNKNRRYVINAIIRKGALPQKNTDKYKDKILVGIMTDKATLKERIRNRAKTIVNDATINEAIQAARTWGWDNEAMTGNIYPLVRKHVAGELTRSELEEKFCTLDWRLAKRQLTWLRRNSEIAWCDLEHAYSYIAQRLADR</sequence>
<feature type="site" description="Interaction with substrate tRNA" evidence="10">
    <location>
        <position position="107"/>
    </location>
</feature>
<evidence type="ECO:0000256" key="2">
    <source>
        <dbReference type="ARBA" id="ARBA00003213"/>
    </source>
</evidence>
<feature type="binding site" evidence="10">
    <location>
        <begin position="16"/>
        <end position="23"/>
    </location>
    <ligand>
        <name>ATP</name>
        <dbReference type="ChEBI" id="CHEBI:30616"/>
    </ligand>
</feature>
<keyword evidence="4 10" id="KW-0808">Transferase</keyword>
<dbReference type="InterPro" id="IPR018022">
    <property type="entry name" value="IPT"/>
</dbReference>
<comment type="subunit">
    <text evidence="10">Monomer.</text>
</comment>